<dbReference type="EMBL" id="AP025628">
    <property type="protein sequence ID" value="BDG60494.1"/>
    <property type="molecule type" value="Genomic_DNA"/>
</dbReference>
<evidence type="ECO:0000259" key="1">
    <source>
        <dbReference type="Pfam" id="PF01850"/>
    </source>
</evidence>
<reference evidence="2" key="1">
    <citation type="submission" date="2022-03" db="EMBL/GenBank/DDBJ databases">
        <title>Complete genome sequence of Caldinitratiruptor microaerophilus.</title>
        <authorList>
            <person name="Mukaiyama R."/>
            <person name="Nishiyama T."/>
            <person name="Ueda K."/>
        </authorList>
    </citation>
    <scope>NUCLEOTIDE SEQUENCE</scope>
    <source>
        <strain evidence="2">JCM 16183</strain>
    </source>
</reference>
<keyword evidence="3" id="KW-1185">Reference proteome</keyword>
<dbReference type="RefSeq" id="WP_264844515.1">
    <property type="nucleotide sequence ID" value="NZ_AP025628.1"/>
</dbReference>
<dbReference type="CDD" id="cd18682">
    <property type="entry name" value="PIN_VapC-like"/>
    <property type="match status" value="1"/>
</dbReference>
<organism evidence="2 3">
    <name type="scientific">Caldinitratiruptor microaerophilus</name>
    <dbReference type="NCBI Taxonomy" id="671077"/>
    <lineage>
        <taxon>Bacteria</taxon>
        <taxon>Bacillati</taxon>
        <taxon>Bacillota</taxon>
        <taxon>Clostridia</taxon>
        <taxon>Eubacteriales</taxon>
        <taxon>Symbiobacteriaceae</taxon>
        <taxon>Caldinitratiruptor</taxon>
    </lineage>
</organism>
<evidence type="ECO:0000313" key="3">
    <source>
        <dbReference type="Proteomes" id="UP001163687"/>
    </source>
</evidence>
<gene>
    <name evidence="2" type="ORF">caldi_15840</name>
</gene>
<dbReference type="InterPro" id="IPR002716">
    <property type="entry name" value="PIN_dom"/>
</dbReference>
<dbReference type="InterPro" id="IPR029060">
    <property type="entry name" value="PIN-like_dom_sf"/>
</dbReference>
<dbReference type="SUPFAM" id="SSF88723">
    <property type="entry name" value="PIN domain-like"/>
    <property type="match status" value="1"/>
</dbReference>
<dbReference type="KEGG" id="cmic:caldi_15840"/>
<name>A0AA35CJK6_9FIRM</name>
<evidence type="ECO:0000313" key="2">
    <source>
        <dbReference type="EMBL" id="BDG60494.1"/>
    </source>
</evidence>
<sequence>MSKWVLDASALLALLNNEPGAEQVMAALLEGAVISAVNLSEVTAKLADVGMPEAEIRQVLGPLPMDVVPFDAESAYQTGLLRVHTREAGLSLGDRACLALAKQLGRPALTAERAWGQLKSDVEVRLIR</sequence>
<protein>
    <recommendedName>
        <fullName evidence="1">PIN domain-containing protein</fullName>
    </recommendedName>
</protein>
<dbReference type="AlphaFoldDB" id="A0AA35CJK6"/>
<feature type="domain" description="PIN" evidence="1">
    <location>
        <begin position="5"/>
        <end position="114"/>
    </location>
</feature>
<dbReference type="Proteomes" id="UP001163687">
    <property type="component" value="Chromosome"/>
</dbReference>
<dbReference type="Pfam" id="PF01850">
    <property type="entry name" value="PIN"/>
    <property type="match status" value="1"/>
</dbReference>
<dbReference type="Gene3D" id="3.40.50.1010">
    <property type="entry name" value="5'-nuclease"/>
    <property type="match status" value="1"/>
</dbReference>
<proteinExistence type="predicted"/>
<accession>A0AA35CJK6</accession>